<name>A0ABP8MCX7_9BACT</name>
<dbReference type="InterPro" id="IPR028098">
    <property type="entry name" value="Glyco_trans_4-like_N"/>
</dbReference>
<proteinExistence type="predicted"/>
<sequence>MNILFICDEYPPGLTGGIGIITQSLAKEMVRQGHTVHVAGLYAHDYGGASYYEDEGVHVWKVFYGWRMPAIPLLYSAQRKLPGALKRILFAKSDFKRYTRFIEELINKYKIDIVEHPDWVSYAYHMGLKNPVLPGLSIPVLLKFHGSQSYMSDVLHTKLRWQDARTDRQLIERADALSAVSAFAAGINKKLFDLQQTISVLYNGIRLPERPTLPRDKRTVLFAGSLVPNKGVFQLVKAWPLVLREVPDAKLIILGKGNQEPLKQMLSDETLRSVVFRGHQPREVLLQHMRTATLSLLPSFTETFGLVAIESMSNYCPTIFTKRTCGPEIIRDGAEGLLVDPDNIEEIARKTILLLTDEQLRDELAIKGRAKVEQLFDISKCAADHIQLYTRVTGNYKNEQR</sequence>
<evidence type="ECO:0000259" key="2">
    <source>
        <dbReference type="Pfam" id="PF13439"/>
    </source>
</evidence>
<feature type="domain" description="Glycosyl transferase family 1" evidence="1">
    <location>
        <begin position="210"/>
        <end position="369"/>
    </location>
</feature>
<evidence type="ECO:0000313" key="4">
    <source>
        <dbReference type="Proteomes" id="UP001501410"/>
    </source>
</evidence>
<dbReference type="Gene3D" id="3.40.50.2000">
    <property type="entry name" value="Glycogen Phosphorylase B"/>
    <property type="match status" value="2"/>
</dbReference>
<dbReference type="SUPFAM" id="SSF53756">
    <property type="entry name" value="UDP-Glycosyltransferase/glycogen phosphorylase"/>
    <property type="match status" value="1"/>
</dbReference>
<dbReference type="PANTHER" id="PTHR45947">
    <property type="entry name" value="SULFOQUINOVOSYL TRANSFERASE SQD2"/>
    <property type="match status" value="1"/>
</dbReference>
<accession>A0ABP8MCX7</accession>
<dbReference type="Pfam" id="PF13439">
    <property type="entry name" value="Glyco_transf_4"/>
    <property type="match status" value="1"/>
</dbReference>
<dbReference type="InterPro" id="IPR050194">
    <property type="entry name" value="Glycosyltransferase_grp1"/>
</dbReference>
<protein>
    <submittedName>
        <fullName evidence="3">Uncharacterized protein</fullName>
    </submittedName>
</protein>
<dbReference type="EMBL" id="BAABEZ010000001">
    <property type="protein sequence ID" value="GAA4448264.1"/>
    <property type="molecule type" value="Genomic_DNA"/>
</dbReference>
<gene>
    <name evidence="3" type="ORF">GCM10023092_00510</name>
</gene>
<dbReference type="InterPro" id="IPR001296">
    <property type="entry name" value="Glyco_trans_1"/>
</dbReference>
<comment type="caution">
    <text evidence="3">The sequence shown here is derived from an EMBL/GenBank/DDBJ whole genome shotgun (WGS) entry which is preliminary data.</text>
</comment>
<keyword evidence="4" id="KW-1185">Reference proteome</keyword>
<reference evidence="4" key="1">
    <citation type="journal article" date="2019" name="Int. J. Syst. Evol. Microbiol.">
        <title>The Global Catalogue of Microorganisms (GCM) 10K type strain sequencing project: providing services to taxonomists for standard genome sequencing and annotation.</title>
        <authorList>
            <consortium name="The Broad Institute Genomics Platform"/>
            <consortium name="The Broad Institute Genome Sequencing Center for Infectious Disease"/>
            <person name="Wu L."/>
            <person name="Ma J."/>
        </authorList>
    </citation>
    <scope>NUCLEOTIDE SEQUENCE [LARGE SCALE GENOMIC DNA]</scope>
    <source>
        <strain evidence="4">JCM 31921</strain>
    </source>
</reference>
<dbReference type="CDD" id="cd03801">
    <property type="entry name" value="GT4_PimA-like"/>
    <property type="match status" value="1"/>
</dbReference>
<dbReference type="Proteomes" id="UP001501410">
    <property type="component" value="Unassembled WGS sequence"/>
</dbReference>
<organism evidence="3 4">
    <name type="scientific">Rurimicrobium arvi</name>
    <dbReference type="NCBI Taxonomy" id="2049916"/>
    <lineage>
        <taxon>Bacteria</taxon>
        <taxon>Pseudomonadati</taxon>
        <taxon>Bacteroidota</taxon>
        <taxon>Chitinophagia</taxon>
        <taxon>Chitinophagales</taxon>
        <taxon>Chitinophagaceae</taxon>
        <taxon>Rurimicrobium</taxon>
    </lineage>
</organism>
<dbReference type="PANTHER" id="PTHR45947:SF3">
    <property type="entry name" value="SULFOQUINOVOSYL TRANSFERASE SQD2"/>
    <property type="match status" value="1"/>
</dbReference>
<dbReference type="Pfam" id="PF00534">
    <property type="entry name" value="Glycos_transf_1"/>
    <property type="match status" value="1"/>
</dbReference>
<evidence type="ECO:0000259" key="1">
    <source>
        <dbReference type="Pfam" id="PF00534"/>
    </source>
</evidence>
<feature type="domain" description="Glycosyltransferase subfamily 4-like N-terminal" evidence="2">
    <location>
        <begin position="16"/>
        <end position="206"/>
    </location>
</feature>
<dbReference type="RefSeq" id="WP_344821490.1">
    <property type="nucleotide sequence ID" value="NZ_BAABEZ010000001.1"/>
</dbReference>
<evidence type="ECO:0000313" key="3">
    <source>
        <dbReference type="EMBL" id="GAA4448264.1"/>
    </source>
</evidence>